<keyword evidence="2" id="KW-1185">Reference proteome</keyword>
<dbReference type="RefSeq" id="WP_204204392.1">
    <property type="nucleotide sequence ID" value="NZ_JAFELM010000036.1"/>
</dbReference>
<organism evidence="1 2">
    <name type="scientific">Bacillus suaedaesalsae</name>
    <dbReference type="NCBI Taxonomy" id="2810349"/>
    <lineage>
        <taxon>Bacteria</taxon>
        <taxon>Bacillati</taxon>
        <taxon>Bacillota</taxon>
        <taxon>Bacilli</taxon>
        <taxon>Bacillales</taxon>
        <taxon>Bacillaceae</taxon>
        <taxon>Bacillus</taxon>
    </lineage>
</organism>
<sequence length="137" mass="15771">MYKDLDNLISAETTIDSWYDDGCIIASEILSKFSSSDWEELVSKVLTKPLEWQKKLAYCMDSSCNIYELQILLSLLSIEDEELFEICIDTLRSFTTPESKKMILENHSILNRVNELIPKSGVAVKKILEDFLVKVQQ</sequence>
<dbReference type="Proteomes" id="UP001518925">
    <property type="component" value="Unassembled WGS sequence"/>
</dbReference>
<gene>
    <name evidence="1" type="ORF">JR050_15010</name>
</gene>
<accession>A0ABS2DKL2</accession>
<evidence type="ECO:0008006" key="3">
    <source>
        <dbReference type="Google" id="ProtNLM"/>
    </source>
</evidence>
<comment type="caution">
    <text evidence="1">The sequence shown here is derived from an EMBL/GenBank/DDBJ whole genome shotgun (WGS) entry which is preliminary data.</text>
</comment>
<reference evidence="1 2" key="1">
    <citation type="submission" date="2021-02" db="EMBL/GenBank/DDBJ databases">
        <title>Bacillus sp. RD4P76, an endophyte from a halophyte.</title>
        <authorList>
            <person name="Sun J.-Q."/>
        </authorList>
    </citation>
    <scope>NUCLEOTIDE SEQUENCE [LARGE SCALE GENOMIC DNA]</scope>
    <source>
        <strain evidence="1 2">RD4P76</strain>
    </source>
</reference>
<proteinExistence type="predicted"/>
<evidence type="ECO:0000313" key="1">
    <source>
        <dbReference type="EMBL" id="MBM6618978.1"/>
    </source>
</evidence>
<evidence type="ECO:0000313" key="2">
    <source>
        <dbReference type="Proteomes" id="UP001518925"/>
    </source>
</evidence>
<protein>
    <recommendedName>
        <fullName evidence="3">Immunity protein 30 domain-containing protein</fullName>
    </recommendedName>
</protein>
<dbReference type="EMBL" id="JAFELM010000036">
    <property type="protein sequence ID" value="MBM6618978.1"/>
    <property type="molecule type" value="Genomic_DNA"/>
</dbReference>
<name>A0ABS2DKL2_9BACI</name>